<proteinExistence type="predicted"/>
<dbReference type="GO" id="GO:0016705">
    <property type="term" value="F:oxidoreductase activity, acting on paired donors, with incorporation or reduction of molecular oxygen"/>
    <property type="evidence" value="ECO:0007669"/>
    <property type="project" value="InterPro"/>
</dbReference>
<dbReference type="InterPro" id="IPR011251">
    <property type="entry name" value="Luciferase-like_dom"/>
</dbReference>
<dbReference type="Pfam" id="PF00296">
    <property type="entry name" value="Bac_luciferase"/>
    <property type="match status" value="1"/>
</dbReference>
<sequence length="291" mass="32748">MQFWQSSFLCEGDQLFDVAKACESIGFHGFIVPDHLVHPEKQESKYLYSADHKPPQFTDETLWPDPWTLVGGLAAVTQKLHFCTSIYILPLRHPIEVAKATGSLGYFSKGRLHLGTGAGWMKEEFDMMGVDFHTRGKRYDECIEVIRKLQTGKFVEHHGRFFNFPRVIMTPAPPAPVPILIGGISEPALRRAALLGDGWVAPGQTLEQALDTLRTLEKLRKEYGTYNKPFDSIVAIWDERPMTPADIRRLEDAGATGYTVFPFAFTLGPNTTLAQKRAELERVAEELISKV</sequence>
<gene>
    <name evidence="2" type="ORF">ACG33_12440</name>
</gene>
<dbReference type="AlphaFoldDB" id="A0A127FDS0"/>
<dbReference type="STRING" id="465721.ACG33_12440"/>
<protein>
    <recommendedName>
        <fullName evidence="1">Luciferase-like domain-containing protein</fullName>
    </recommendedName>
</protein>
<accession>A0A127FDS0</accession>
<organism evidence="2 3">
    <name type="scientific">Steroidobacter denitrificans</name>
    <dbReference type="NCBI Taxonomy" id="465721"/>
    <lineage>
        <taxon>Bacteria</taxon>
        <taxon>Pseudomonadati</taxon>
        <taxon>Pseudomonadota</taxon>
        <taxon>Gammaproteobacteria</taxon>
        <taxon>Steroidobacterales</taxon>
        <taxon>Steroidobacteraceae</taxon>
        <taxon>Steroidobacter</taxon>
    </lineage>
</organism>
<dbReference type="NCBIfam" id="TIGR03619">
    <property type="entry name" value="F420_Rv2161c"/>
    <property type="match status" value="1"/>
</dbReference>
<dbReference type="EMBL" id="CP011971">
    <property type="protein sequence ID" value="AMN47890.1"/>
    <property type="molecule type" value="Genomic_DNA"/>
</dbReference>
<dbReference type="PANTHER" id="PTHR30011">
    <property type="entry name" value="ALKANESULFONATE MONOOXYGENASE-RELATED"/>
    <property type="match status" value="1"/>
</dbReference>
<dbReference type="KEGG" id="sdf:ACG33_12440"/>
<dbReference type="SUPFAM" id="SSF51679">
    <property type="entry name" value="Bacterial luciferase-like"/>
    <property type="match status" value="1"/>
</dbReference>
<keyword evidence="3" id="KW-1185">Reference proteome</keyword>
<name>A0A127FDS0_STEDE</name>
<feature type="domain" description="Luciferase-like" evidence="1">
    <location>
        <begin position="14"/>
        <end position="231"/>
    </location>
</feature>
<evidence type="ECO:0000313" key="3">
    <source>
        <dbReference type="Proteomes" id="UP000070250"/>
    </source>
</evidence>
<dbReference type="Gene3D" id="3.20.20.30">
    <property type="entry name" value="Luciferase-like domain"/>
    <property type="match status" value="1"/>
</dbReference>
<dbReference type="Proteomes" id="UP000070250">
    <property type="component" value="Chromosome"/>
</dbReference>
<dbReference type="InterPro" id="IPR051260">
    <property type="entry name" value="Diverse_substr_monoxygenases"/>
</dbReference>
<reference evidence="2 3" key="1">
    <citation type="submission" date="2015-06" db="EMBL/GenBank/DDBJ databases">
        <title>A Comprehensive Approach to Explore the Metabolic and Phylogenetic Diversity of Bacterial Steroid Degradation in the Environment: Testosterone as an Example.</title>
        <authorList>
            <person name="Yang F.-C."/>
            <person name="Chen Y.-L."/>
            <person name="Yu C.-P."/>
            <person name="Tang S.-L."/>
            <person name="Wang P.-H."/>
            <person name="Ismail W."/>
            <person name="Wang C.-H."/>
            <person name="Yang C.-Y."/>
            <person name="Chiang Y.-R."/>
        </authorList>
    </citation>
    <scope>NUCLEOTIDE SEQUENCE [LARGE SCALE GENOMIC DNA]</scope>
    <source>
        <strain evidence="2 3">DSM 18526</strain>
    </source>
</reference>
<dbReference type="InterPro" id="IPR036661">
    <property type="entry name" value="Luciferase-like_sf"/>
</dbReference>
<dbReference type="InterPro" id="IPR019921">
    <property type="entry name" value="Lucif-like_OxRdtase_Rv2161c"/>
</dbReference>
<evidence type="ECO:0000259" key="1">
    <source>
        <dbReference type="Pfam" id="PF00296"/>
    </source>
</evidence>
<evidence type="ECO:0000313" key="2">
    <source>
        <dbReference type="EMBL" id="AMN47890.1"/>
    </source>
</evidence>
<dbReference type="PANTHER" id="PTHR30011:SF32">
    <property type="entry name" value="CONSERVED PROTEIN"/>
    <property type="match status" value="1"/>
</dbReference>
<dbReference type="RefSeq" id="WP_066921632.1">
    <property type="nucleotide sequence ID" value="NZ_CP011971.1"/>
</dbReference>
<dbReference type="OrthoDB" id="7054686at2"/>